<protein>
    <submittedName>
        <fullName evidence="1">Uncharacterized protein</fullName>
    </submittedName>
</protein>
<dbReference type="EMBL" id="CM023478">
    <property type="protein sequence ID" value="KAH7933372.1"/>
    <property type="molecule type" value="Genomic_DNA"/>
</dbReference>
<accession>A0ACB8C3F6</accession>
<sequence length="369" mass="41768">MEDGPPKDEQASAARKRGPPFNNRNEPRKKNNRVSDIDRARIVDASRRGGNLKQLAATLGINVKTARSIAATDREVSLKTGGSVRKFGADVVAFVTRTVDENPTFTLKQIKRTVEEEMPGLTISTTSIDRLLDAHTYSVKLATQRPVDRNRSDVKSKRKEYAQWLQNNGPRVCRFYIDETNYNIWCSRKFGRAKKGMAALQTTTSTKGANINIIACMSANGVLHWRIVERVYWIVFNEFLADVSAQVDSEEPETEAVFIFDNAPAHNRAEQANLVSSNHSIKRLPPHSSFFNPIEEVFSKFKCQVKEYLGERRDSVLVTPQGVTQKEHRRSLLVNAAQHAMPLVQRVDCAAFDRHNFYFVQAALREEDM</sequence>
<evidence type="ECO:0000313" key="2">
    <source>
        <dbReference type="Proteomes" id="UP000821865"/>
    </source>
</evidence>
<evidence type="ECO:0000313" key="1">
    <source>
        <dbReference type="EMBL" id="KAH7933372.1"/>
    </source>
</evidence>
<organism evidence="1 2">
    <name type="scientific">Dermacentor silvarum</name>
    <name type="common">Tick</name>
    <dbReference type="NCBI Taxonomy" id="543639"/>
    <lineage>
        <taxon>Eukaryota</taxon>
        <taxon>Metazoa</taxon>
        <taxon>Ecdysozoa</taxon>
        <taxon>Arthropoda</taxon>
        <taxon>Chelicerata</taxon>
        <taxon>Arachnida</taxon>
        <taxon>Acari</taxon>
        <taxon>Parasitiformes</taxon>
        <taxon>Ixodida</taxon>
        <taxon>Ixodoidea</taxon>
        <taxon>Ixodidae</taxon>
        <taxon>Rhipicephalinae</taxon>
        <taxon>Dermacentor</taxon>
    </lineage>
</organism>
<proteinExistence type="predicted"/>
<comment type="caution">
    <text evidence="1">The sequence shown here is derived from an EMBL/GenBank/DDBJ whole genome shotgun (WGS) entry which is preliminary data.</text>
</comment>
<keyword evidence="2" id="KW-1185">Reference proteome</keyword>
<gene>
    <name evidence="1" type="ORF">HPB49_012034</name>
</gene>
<name>A0ACB8C3F6_DERSI</name>
<reference evidence="1" key="1">
    <citation type="submission" date="2020-05" db="EMBL/GenBank/DDBJ databases">
        <title>Large-scale comparative analyses of tick genomes elucidate their genetic diversity and vector capacities.</title>
        <authorList>
            <person name="Jia N."/>
            <person name="Wang J."/>
            <person name="Shi W."/>
            <person name="Du L."/>
            <person name="Sun Y."/>
            <person name="Zhan W."/>
            <person name="Jiang J."/>
            <person name="Wang Q."/>
            <person name="Zhang B."/>
            <person name="Ji P."/>
            <person name="Sakyi L.B."/>
            <person name="Cui X."/>
            <person name="Yuan T."/>
            <person name="Jiang B."/>
            <person name="Yang W."/>
            <person name="Lam T.T.-Y."/>
            <person name="Chang Q."/>
            <person name="Ding S."/>
            <person name="Wang X."/>
            <person name="Zhu J."/>
            <person name="Ruan X."/>
            <person name="Zhao L."/>
            <person name="Wei J."/>
            <person name="Que T."/>
            <person name="Du C."/>
            <person name="Cheng J."/>
            <person name="Dai P."/>
            <person name="Han X."/>
            <person name="Huang E."/>
            <person name="Gao Y."/>
            <person name="Liu J."/>
            <person name="Shao H."/>
            <person name="Ye R."/>
            <person name="Li L."/>
            <person name="Wei W."/>
            <person name="Wang X."/>
            <person name="Wang C."/>
            <person name="Yang T."/>
            <person name="Huo Q."/>
            <person name="Li W."/>
            <person name="Guo W."/>
            <person name="Chen H."/>
            <person name="Zhou L."/>
            <person name="Ni X."/>
            <person name="Tian J."/>
            <person name="Zhou Y."/>
            <person name="Sheng Y."/>
            <person name="Liu T."/>
            <person name="Pan Y."/>
            <person name="Xia L."/>
            <person name="Li J."/>
            <person name="Zhao F."/>
            <person name="Cao W."/>
        </authorList>
    </citation>
    <scope>NUCLEOTIDE SEQUENCE</scope>
    <source>
        <strain evidence="1">Dsil-2018</strain>
    </source>
</reference>
<dbReference type="Proteomes" id="UP000821865">
    <property type="component" value="Chromosome 9"/>
</dbReference>